<dbReference type="InterPro" id="IPR003593">
    <property type="entry name" value="AAA+_ATPase"/>
</dbReference>
<evidence type="ECO:0000313" key="6">
    <source>
        <dbReference type="Proteomes" id="UP001165542"/>
    </source>
</evidence>
<dbReference type="InterPro" id="IPR003439">
    <property type="entry name" value="ABC_transporter-like_ATP-bd"/>
</dbReference>
<evidence type="ECO:0000313" key="5">
    <source>
        <dbReference type="EMBL" id="MCS2608570.1"/>
    </source>
</evidence>
<dbReference type="PROSITE" id="PS50893">
    <property type="entry name" value="ABC_TRANSPORTER_2"/>
    <property type="match status" value="1"/>
</dbReference>
<dbReference type="InterPro" id="IPR050319">
    <property type="entry name" value="ABC_transp_ATP-bind"/>
</dbReference>
<accession>A0ABT2EBV1</accession>
<dbReference type="Gene3D" id="3.40.50.300">
    <property type="entry name" value="P-loop containing nucleotide triphosphate hydrolases"/>
    <property type="match status" value="1"/>
</dbReference>
<dbReference type="CDD" id="cd03257">
    <property type="entry name" value="ABC_NikE_OppD_transporters"/>
    <property type="match status" value="1"/>
</dbReference>
<dbReference type="SUPFAM" id="SSF52540">
    <property type="entry name" value="P-loop containing nucleoside triphosphate hydrolases"/>
    <property type="match status" value="1"/>
</dbReference>
<name>A0ABT2EBV1_9GAMM</name>
<organism evidence="5 6">
    <name type="scientific">Halomonas dongshanensis</name>
    <dbReference type="NCBI Taxonomy" id="2890835"/>
    <lineage>
        <taxon>Bacteria</taxon>
        <taxon>Pseudomonadati</taxon>
        <taxon>Pseudomonadota</taxon>
        <taxon>Gammaproteobacteria</taxon>
        <taxon>Oceanospirillales</taxon>
        <taxon>Halomonadaceae</taxon>
        <taxon>Halomonas</taxon>
    </lineage>
</organism>
<evidence type="ECO:0000259" key="4">
    <source>
        <dbReference type="PROSITE" id="PS50893"/>
    </source>
</evidence>
<gene>
    <name evidence="5" type="ORF">LLY24_04450</name>
</gene>
<keyword evidence="3 5" id="KW-0067">ATP-binding</keyword>
<dbReference type="Pfam" id="PF00005">
    <property type="entry name" value="ABC_tran"/>
    <property type="match status" value="1"/>
</dbReference>
<protein>
    <submittedName>
        <fullName evidence="5">ABC transporter ATP-binding protein</fullName>
    </submittedName>
</protein>
<reference evidence="5" key="1">
    <citation type="submission" date="2021-11" db="EMBL/GenBank/DDBJ databases">
        <title>Halomonas sp., isolated from a coastal aquaculture zone in Dongshan Bay.</title>
        <authorList>
            <person name="Lin W."/>
        </authorList>
    </citation>
    <scope>NUCLEOTIDE SEQUENCE</scope>
    <source>
        <strain evidence="5">Yzlin-01</strain>
    </source>
</reference>
<proteinExistence type="predicted"/>
<feature type="domain" description="ABC transporter" evidence="4">
    <location>
        <begin position="7"/>
        <end position="252"/>
    </location>
</feature>
<dbReference type="SMART" id="SM00382">
    <property type="entry name" value="AAA"/>
    <property type="match status" value="1"/>
</dbReference>
<keyword evidence="6" id="KW-1185">Reference proteome</keyword>
<evidence type="ECO:0000256" key="3">
    <source>
        <dbReference type="ARBA" id="ARBA00022840"/>
    </source>
</evidence>
<comment type="caution">
    <text evidence="5">The sequence shown here is derived from an EMBL/GenBank/DDBJ whole genome shotgun (WGS) entry which is preliminary data.</text>
</comment>
<dbReference type="EMBL" id="JAJISC010000002">
    <property type="protein sequence ID" value="MCS2608570.1"/>
    <property type="molecule type" value="Genomic_DNA"/>
</dbReference>
<dbReference type="PANTHER" id="PTHR43776">
    <property type="entry name" value="TRANSPORT ATP-BINDING PROTEIN"/>
    <property type="match status" value="1"/>
</dbReference>
<keyword evidence="2" id="KW-0547">Nucleotide-binding</keyword>
<dbReference type="InterPro" id="IPR017871">
    <property type="entry name" value="ABC_transporter-like_CS"/>
</dbReference>
<dbReference type="InterPro" id="IPR027417">
    <property type="entry name" value="P-loop_NTPase"/>
</dbReference>
<keyword evidence="1" id="KW-0813">Transport</keyword>
<dbReference type="Proteomes" id="UP001165542">
    <property type="component" value="Unassembled WGS sequence"/>
</dbReference>
<dbReference type="RefSeq" id="WP_259035080.1">
    <property type="nucleotide sequence ID" value="NZ_JAJISC010000002.1"/>
</dbReference>
<evidence type="ECO:0000256" key="1">
    <source>
        <dbReference type="ARBA" id="ARBA00022448"/>
    </source>
</evidence>
<sequence length="262" mass="28483">MTSLLCVRNLSLSYPSPRKRWRRSAPVVALQDVSFDLAAGERLGLLGMSGSGKSSLLRCLLALERPQAGHIHYQGRAVAPGSIAALRWYRRAAQYVPQDPIASLEPRMNVAQLVAEPLLRLGGDGDIARRTEEALESVGLDHRFLSRRPDELSGGQAQRVAIARAIATRPALLLTDEPVSGLDMTIRAQVIDVLRELSNTHGTAIVMVSHDVSIIAGLCQRAMVMEQGRLVEDRPTPELLKTPQHPHTRALLEAAPPLVTAA</sequence>
<dbReference type="GO" id="GO:0005524">
    <property type="term" value="F:ATP binding"/>
    <property type="evidence" value="ECO:0007669"/>
    <property type="project" value="UniProtKB-KW"/>
</dbReference>
<dbReference type="PROSITE" id="PS00211">
    <property type="entry name" value="ABC_TRANSPORTER_1"/>
    <property type="match status" value="1"/>
</dbReference>
<evidence type="ECO:0000256" key="2">
    <source>
        <dbReference type="ARBA" id="ARBA00022741"/>
    </source>
</evidence>